<feature type="chain" id="PRO_5026792353" evidence="1">
    <location>
        <begin position="23"/>
        <end position="150"/>
    </location>
</feature>
<gene>
    <name evidence="3" type="primary">LOC112465222</name>
</gene>
<name>A0A6J1R6A2_9HYME</name>
<dbReference type="OrthoDB" id="7548640at2759"/>
<dbReference type="Proteomes" id="UP000504618">
    <property type="component" value="Unplaced"/>
</dbReference>
<evidence type="ECO:0000313" key="3">
    <source>
        <dbReference type="RefSeq" id="XP_024888456.1"/>
    </source>
</evidence>
<organism evidence="2 3">
    <name type="scientific">Temnothorax curvispinosus</name>
    <dbReference type="NCBI Taxonomy" id="300111"/>
    <lineage>
        <taxon>Eukaryota</taxon>
        <taxon>Metazoa</taxon>
        <taxon>Ecdysozoa</taxon>
        <taxon>Arthropoda</taxon>
        <taxon>Hexapoda</taxon>
        <taxon>Insecta</taxon>
        <taxon>Pterygota</taxon>
        <taxon>Neoptera</taxon>
        <taxon>Endopterygota</taxon>
        <taxon>Hymenoptera</taxon>
        <taxon>Apocrita</taxon>
        <taxon>Aculeata</taxon>
        <taxon>Formicoidea</taxon>
        <taxon>Formicidae</taxon>
        <taxon>Myrmicinae</taxon>
        <taxon>Temnothorax</taxon>
    </lineage>
</organism>
<dbReference type="RefSeq" id="XP_024888456.1">
    <property type="nucleotide sequence ID" value="XM_025032688.1"/>
</dbReference>
<protein>
    <submittedName>
        <fullName evidence="3">Uncharacterized protein LOC112465222</fullName>
    </submittedName>
</protein>
<dbReference type="AlphaFoldDB" id="A0A6J1R6A2"/>
<proteinExistence type="predicted"/>
<dbReference type="GeneID" id="112465222"/>
<feature type="signal peptide" evidence="1">
    <location>
        <begin position="1"/>
        <end position="22"/>
    </location>
</feature>
<keyword evidence="1" id="KW-0732">Signal</keyword>
<keyword evidence="2" id="KW-1185">Reference proteome</keyword>
<sequence length="150" mass="16069">MSRPIVVVVALAILGLLQAATAIDLSQTKNVQVDFSERDIVPKTALKSLVPETHAASGFIGNLEIGRRYADESVFRRVIEFNNPTNTVQSSTLSLTVTNGIIHYISVVNDSGSYAVICDEPGTLGKSRANINIRASANTKSYLTIVVAAH</sequence>
<evidence type="ECO:0000313" key="2">
    <source>
        <dbReference type="Proteomes" id="UP000504618"/>
    </source>
</evidence>
<accession>A0A6J1R6A2</accession>
<reference evidence="3" key="1">
    <citation type="submission" date="2025-08" db="UniProtKB">
        <authorList>
            <consortium name="RefSeq"/>
        </authorList>
    </citation>
    <scope>IDENTIFICATION</scope>
    <source>
        <tissue evidence="3">Whole body</tissue>
    </source>
</reference>
<evidence type="ECO:0000256" key="1">
    <source>
        <dbReference type="SAM" id="SignalP"/>
    </source>
</evidence>